<dbReference type="InterPro" id="IPR025251">
    <property type="entry name" value="DUF4213"/>
</dbReference>
<dbReference type="SUPFAM" id="SSF159713">
    <property type="entry name" value="Dhaf3308-like"/>
    <property type="match status" value="1"/>
</dbReference>
<dbReference type="Pfam" id="PF13938">
    <property type="entry name" value="DUF4213"/>
    <property type="match status" value="1"/>
</dbReference>
<dbReference type="Gene3D" id="3.30.390.100">
    <property type="match status" value="1"/>
</dbReference>
<keyword evidence="4" id="KW-1185">Reference proteome</keyword>
<evidence type="ECO:0000259" key="1">
    <source>
        <dbReference type="Pfam" id="PF04016"/>
    </source>
</evidence>
<dbReference type="Proteomes" id="UP000184550">
    <property type="component" value="Unassembled WGS sequence"/>
</dbReference>
<evidence type="ECO:0000313" key="3">
    <source>
        <dbReference type="EMBL" id="VXD13787.1"/>
    </source>
</evidence>
<dbReference type="AlphaFoldDB" id="A0A7Z9DVY8"/>
<evidence type="ECO:0000313" key="4">
    <source>
        <dbReference type="Proteomes" id="UP000184550"/>
    </source>
</evidence>
<organism evidence="3 4">
    <name type="scientific">Planktothrix serta PCC 8927</name>
    <dbReference type="NCBI Taxonomy" id="671068"/>
    <lineage>
        <taxon>Bacteria</taxon>
        <taxon>Bacillati</taxon>
        <taxon>Cyanobacteriota</taxon>
        <taxon>Cyanophyceae</taxon>
        <taxon>Oscillatoriophycideae</taxon>
        <taxon>Oscillatoriales</taxon>
        <taxon>Microcoleaceae</taxon>
        <taxon>Planktothrix</taxon>
    </lineage>
</organism>
<protein>
    <recommendedName>
        <fullName evidence="5">DUF364 domain-containing protein</fullName>
    </recommendedName>
</protein>
<sequence length="256" mass="28221">MKIHPRKIYDLLLEKSSHSNATVQEIILGLTWTFCRSEGMGLCMSPGQPNRTLSWSGTLVGQAIADLAPWVRSWDSYQATIGMAVINSVINSTSPLLQQAQPLSSQGSANLAVFEHFLPLIRGKRVVIIGRYPGLSQYEQEADITVLERQPISQDLPDTACEYLLPEADWVFLTATSIANKTFPRLVELSQQAQLVLMGPTTPWLPELADMGINYLAGVKVTDTDALRQTIAEGGGTRIFDVGVQYCVLELYKIPL</sequence>
<feature type="domain" description="Putative heavy-metal chelation" evidence="1">
    <location>
        <begin position="113"/>
        <end position="246"/>
    </location>
</feature>
<evidence type="ECO:0008006" key="5">
    <source>
        <dbReference type="Google" id="ProtNLM"/>
    </source>
</evidence>
<dbReference type="InterPro" id="IPR007161">
    <property type="entry name" value="DUF364"/>
</dbReference>
<dbReference type="Pfam" id="PF04016">
    <property type="entry name" value="DUF364"/>
    <property type="match status" value="1"/>
</dbReference>
<gene>
    <name evidence="3" type="ORF">PL8927_270146</name>
</gene>
<name>A0A7Z9DVY8_9CYAN</name>
<reference evidence="3" key="1">
    <citation type="submission" date="2019-10" db="EMBL/GenBank/DDBJ databases">
        <authorList>
            <consortium name="Genoscope - CEA"/>
            <person name="William W."/>
        </authorList>
    </citation>
    <scope>NUCLEOTIDE SEQUENCE [LARGE SCALE GENOMIC DNA]</scope>
    <source>
        <strain evidence="3">BBR_PRJEB10992</strain>
    </source>
</reference>
<proteinExistence type="predicted"/>
<comment type="caution">
    <text evidence="3">The sequence shown here is derived from an EMBL/GenBank/DDBJ whole genome shotgun (WGS) entry which is preliminary data.</text>
</comment>
<evidence type="ECO:0000259" key="2">
    <source>
        <dbReference type="Pfam" id="PF13938"/>
    </source>
</evidence>
<dbReference type="RefSeq" id="WP_083618515.1">
    <property type="nucleotide sequence ID" value="NZ_LR734844.1"/>
</dbReference>
<dbReference type="EMBL" id="CZCU02000099">
    <property type="protein sequence ID" value="VXD13787.1"/>
    <property type="molecule type" value="Genomic_DNA"/>
</dbReference>
<feature type="domain" description="DUF4213" evidence="2">
    <location>
        <begin position="9"/>
        <end position="90"/>
    </location>
</feature>
<accession>A0A7Z9DVY8</accession>
<dbReference type="Gene3D" id="3.40.50.11590">
    <property type="match status" value="1"/>
</dbReference>